<dbReference type="InterPro" id="IPR039013">
    <property type="entry name" value="YgiF"/>
</dbReference>
<evidence type="ECO:0000313" key="3">
    <source>
        <dbReference type="Proteomes" id="UP001057498"/>
    </source>
</evidence>
<dbReference type="SMART" id="SM01118">
    <property type="entry name" value="CYTH"/>
    <property type="match status" value="1"/>
</dbReference>
<dbReference type="EMBL" id="AP025730">
    <property type="protein sequence ID" value="BDI06833.1"/>
    <property type="molecule type" value="Genomic_DNA"/>
</dbReference>
<dbReference type="Proteomes" id="UP001057498">
    <property type="component" value="Chromosome"/>
</dbReference>
<dbReference type="Pfam" id="PF01928">
    <property type="entry name" value="CYTH"/>
    <property type="match status" value="1"/>
</dbReference>
<dbReference type="RefSeq" id="WP_251970076.1">
    <property type="nucleotide sequence ID" value="NZ_AP025730.1"/>
</dbReference>
<dbReference type="SUPFAM" id="SSF55154">
    <property type="entry name" value="CYTH-like phosphatases"/>
    <property type="match status" value="1"/>
</dbReference>
<organism evidence="2 3">
    <name type="scientific">Sphaerotilus microaerophilus</name>
    <dbReference type="NCBI Taxonomy" id="2914710"/>
    <lineage>
        <taxon>Bacteria</taxon>
        <taxon>Pseudomonadati</taxon>
        <taxon>Pseudomonadota</taxon>
        <taxon>Betaproteobacteria</taxon>
        <taxon>Burkholderiales</taxon>
        <taxon>Sphaerotilaceae</taxon>
        <taxon>Sphaerotilus</taxon>
    </lineage>
</organism>
<dbReference type="InterPro" id="IPR033469">
    <property type="entry name" value="CYTH-like_dom_sf"/>
</dbReference>
<reference evidence="2" key="1">
    <citation type="submission" date="2022-04" db="EMBL/GenBank/DDBJ databases">
        <title>Whole genome sequence of Sphaerotilus sp. FB-5.</title>
        <authorList>
            <person name="Takeda M."/>
            <person name="Narihara S."/>
            <person name="Akimoto M."/>
            <person name="Akimoto R."/>
            <person name="Nishiyashiki S."/>
            <person name="Murakami T."/>
        </authorList>
    </citation>
    <scope>NUCLEOTIDE SEQUENCE</scope>
    <source>
        <strain evidence="2">FB-5</strain>
    </source>
</reference>
<evidence type="ECO:0000259" key="1">
    <source>
        <dbReference type="PROSITE" id="PS51707"/>
    </source>
</evidence>
<evidence type="ECO:0000313" key="2">
    <source>
        <dbReference type="EMBL" id="BDI06833.1"/>
    </source>
</evidence>
<proteinExistence type="predicted"/>
<dbReference type="InterPro" id="IPR023577">
    <property type="entry name" value="CYTH_domain"/>
</dbReference>
<protein>
    <recommendedName>
        <fullName evidence="1">CYTH domain-containing protein</fullName>
    </recommendedName>
</protein>
<sequence length="310" mass="32945">MHEIELKFQVAPAALPALAHWLQARGAGCVAMRARYFDHPDRLLGRAGFALRLRREGGQWVQTLKGRGDGVMQRLEHNATVADPGGAQAPALDLARHADSPAGQALTALLAAAGCGVEALQLQYETDFERLVWTVRHDGAEIEVALDRGVIRADGRELPIAELEFELLSGTPAALLAFARGWVEPWALWLDVRSKAERGDRLARRGEVPVAALPAPGAAPQAWMEALLVSAAPLMAGEARREHLGGLCAALQGMAATEGPGRVGLAGLYEALQQLQGDSEAQAQALVAAGERLRAAAVQTRLLDLLAQTA</sequence>
<dbReference type="CDD" id="cd07756">
    <property type="entry name" value="CYTH-like_Pase_CHAD"/>
    <property type="match status" value="1"/>
</dbReference>
<dbReference type="PANTHER" id="PTHR39569:SF1">
    <property type="entry name" value="INORGANIC TRIPHOSPHATASE"/>
    <property type="match status" value="1"/>
</dbReference>
<keyword evidence="3" id="KW-1185">Reference proteome</keyword>
<dbReference type="Gene3D" id="2.40.320.10">
    <property type="entry name" value="Hypothetical Protein Pfu-838710-001"/>
    <property type="match status" value="1"/>
</dbReference>
<accession>A0ABM7YQN9</accession>
<gene>
    <name evidence="2" type="ORF">CATMQ487_38030</name>
</gene>
<dbReference type="PANTHER" id="PTHR39569">
    <property type="entry name" value="INORGANIC TRIPHOSPHATASE"/>
    <property type="match status" value="1"/>
</dbReference>
<dbReference type="PROSITE" id="PS51707">
    <property type="entry name" value="CYTH"/>
    <property type="match status" value="1"/>
</dbReference>
<feature type="domain" description="CYTH" evidence="1">
    <location>
        <begin position="1"/>
        <end position="206"/>
    </location>
</feature>
<name>A0ABM7YQN9_9BURK</name>